<dbReference type="PANTHER" id="PTHR11803:SF58">
    <property type="entry name" value="PROTEIN HMF1-RELATED"/>
    <property type="match status" value="1"/>
</dbReference>
<sequence length="140" mass="14381">MSDTALTHISHPEGVVPSDGYTHLVTGPGRLAAVAGQMPFAPDGSLVGAGDPEAQARQVFTNMRGVLAAAGAGFGDVIKLTYYVVDAAHIPAVLAVRDEFIDTTRPPASTVVQVAALYRPDLLLEVDALALVPPAAGPAR</sequence>
<name>A0ABV3EZG8_9ACTN</name>
<evidence type="ECO:0000313" key="2">
    <source>
        <dbReference type="EMBL" id="MEU9581607.1"/>
    </source>
</evidence>
<evidence type="ECO:0000313" key="3">
    <source>
        <dbReference type="Proteomes" id="UP001551584"/>
    </source>
</evidence>
<comment type="caution">
    <text evidence="2">The sequence shown here is derived from an EMBL/GenBank/DDBJ whole genome shotgun (WGS) entry which is preliminary data.</text>
</comment>
<dbReference type="GO" id="GO:0016787">
    <property type="term" value="F:hydrolase activity"/>
    <property type="evidence" value="ECO:0007669"/>
    <property type="project" value="UniProtKB-KW"/>
</dbReference>
<dbReference type="EMBL" id="JBEZNA010000134">
    <property type="protein sequence ID" value="MEU9581607.1"/>
    <property type="molecule type" value="Genomic_DNA"/>
</dbReference>
<dbReference type="InterPro" id="IPR035959">
    <property type="entry name" value="RutC-like_sf"/>
</dbReference>
<organism evidence="2 3">
    <name type="scientific">Streptomyces chilikensis</name>
    <dbReference type="NCBI Taxonomy" id="1194079"/>
    <lineage>
        <taxon>Bacteria</taxon>
        <taxon>Bacillati</taxon>
        <taxon>Actinomycetota</taxon>
        <taxon>Actinomycetes</taxon>
        <taxon>Kitasatosporales</taxon>
        <taxon>Streptomycetaceae</taxon>
        <taxon>Streptomyces</taxon>
    </lineage>
</organism>
<dbReference type="Pfam" id="PF01042">
    <property type="entry name" value="Ribonuc_L-PSP"/>
    <property type="match status" value="1"/>
</dbReference>
<dbReference type="CDD" id="cd00448">
    <property type="entry name" value="YjgF_YER057c_UK114_family"/>
    <property type="match status" value="1"/>
</dbReference>
<keyword evidence="2" id="KW-0378">Hydrolase</keyword>
<gene>
    <name evidence="2" type="ORF">AB0D95_30825</name>
</gene>
<reference evidence="2 3" key="1">
    <citation type="submission" date="2024-06" db="EMBL/GenBank/DDBJ databases">
        <title>The Natural Products Discovery Center: Release of the First 8490 Sequenced Strains for Exploring Actinobacteria Biosynthetic Diversity.</title>
        <authorList>
            <person name="Kalkreuter E."/>
            <person name="Kautsar S.A."/>
            <person name="Yang D."/>
            <person name="Bader C.D."/>
            <person name="Teijaro C.N."/>
            <person name="Fluegel L."/>
            <person name="Davis C.M."/>
            <person name="Simpson J.R."/>
            <person name="Lauterbach L."/>
            <person name="Steele A.D."/>
            <person name="Gui C."/>
            <person name="Meng S."/>
            <person name="Li G."/>
            <person name="Viehrig K."/>
            <person name="Ye F."/>
            <person name="Su P."/>
            <person name="Kiefer A.F."/>
            <person name="Nichols A."/>
            <person name="Cepeda A.J."/>
            <person name="Yan W."/>
            <person name="Fan B."/>
            <person name="Jiang Y."/>
            <person name="Adhikari A."/>
            <person name="Zheng C.-J."/>
            <person name="Schuster L."/>
            <person name="Cowan T.M."/>
            <person name="Smanski M.J."/>
            <person name="Chevrette M.G."/>
            <person name="De Carvalho L.P.S."/>
            <person name="Shen B."/>
        </authorList>
    </citation>
    <scope>NUCLEOTIDE SEQUENCE [LARGE SCALE GENOMIC DNA]</scope>
    <source>
        <strain evidence="2 3">NPDC048117</strain>
    </source>
</reference>
<comment type="similarity">
    <text evidence="1">Belongs to the RutC family.</text>
</comment>
<dbReference type="RefSeq" id="WP_359278389.1">
    <property type="nucleotide sequence ID" value="NZ_JBEZNA010000134.1"/>
</dbReference>
<dbReference type="Gene3D" id="3.30.1330.40">
    <property type="entry name" value="RutC-like"/>
    <property type="match status" value="1"/>
</dbReference>
<keyword evidence="3" id="KW-1185">Reference proteome</keyword>
<protein>
    <submittedName>
        <fullName evidence="2">RidA family protein</fullName>
        <ecNumber evidence="2">3.5.-.-</ecNumber>
    </submittedName>
</protein>
<proteinExistence type="inferred from homology"/>
<accession>A0ABV3EZG8</accession>
<dbReference type="InterPro" id="IPR006175">
    <property type="entry name" value="YjgF/YER057c/UK114"/>
</dbReference>
<dbReference type="PANTHER" id="PTHR11803">
    <property type="entry name" value="2-IMINOBUTANOATE/2-IMINOPROPANOATE DEAMINASE RIDA"/>
    <property type="match status" value="1"/>
</dbReference>
<evidence type="ECO:0000256" key="1">
    <source>
        <dbReference type="ARBA" id="ARBA00010552"/>
    </source>
</evidence>
<dbReference type="EC" id="3.5.-.-" evidence="2"/>
<dbReference type="SUPFAM" id="SSF55298">
    <property type="entry name" value="YjgF-like"/>
    <property type="match status" value="1"/>
</dbReference>
<dbReference type="Proteomes" id="UP001551584">
    <property type="component" value="Unassembled WGS sequence"/>
</dbReference>